<dbReference type="CDD" id="cd02440">
    <property type="entry name" value="AdoMet_MTases"/>
    <property type="match status" value="1"/>
</dbReference>
<evidence type="ECO:0000256" key="3">
    <source>
        <dbReference type="SAM" id="MobiDB-lite"/>
    </source>
</evidence>
<dbReference type="AlphaFoldDB" id="A0AB34IC10"/>
<keyword evidence="2" id="KW-0808">Transferase</keyword>
<sequence>MQCAAAAVVLSTWRRKGMDGAPDLELVTPPSLPSSAPAPRRQTTPEEKMSVLFGGGHSDAVAHQKNVGVEGSRRRARASHIDALALGGSTAAEGVEPRLLPLVHGLCFQIANEHTARMMCDETWAAAVAAVARRAARAHADGAAARVCVLALGSSLPALVAAREGAAVLWVERVERFAECARRLVARNGLGGKVQVHRSKTWGALTLEGQRFDTVITEELSDDLLEDGVLPLARHAATHLLPPLTDASTRRPRFVPARATVYCALLSLRVHQIAHFDLRQFNAFRSNDSVFVDVEHLAATDKYGRQRFQLLSAPHEVFLFDFERPDEIPTSGRTAHLHVAATARGIFNAVVYWYELALDGGGAHSFAPRLDSSARPFWRRARGQCVRFVGYERRLEVGERVHLVATHGEAELKISAPADAAAAAAASLVRWPQVNSLAYHWPMIADEGRNSCFDGALSAAVRRGGAGLHVLDIGSGSGLLAMMAARAGAARVTSLEMVPALAAAARHIVRQNGFSAQVTIIEDKSTDMDEAKLDGKADLLVCEIVDDQLLGEGVLTTVKDARRRLLKPGAQIIPSGAVVYALAIEFRPQPREGLHLDDTALFLYDQALCPRAHSGCKLQHFDPSTYKVLAPPLALFNFDWENAPVESLRWADAGFLTTSDHLGNTSSDGGLETHGAIHSAFNIGYMLFRPSALPLIEAWYSSVMQNPLSRWDQGEFNSIARAGWDPLNTKGLSDPRLFWSYKQRVVGGVLPISLFCGGHSYFISQYPQRMGLRPYSIHTTYQYGGAPGKRHRLREAGVWVDAPAYYKPPGVLQYLPDLPAALVRPPGGMDTAGHIRLVDHQLKQLASAFALARLLGRVLLLPALVCGYDKYWGPLSDDGMIPGAPAFAAPIHHCPLDHMLEPAALDLEHTARESSFLQHPSLPEGFNASRAATSLNVGTNVEEARLEAARLQRFGEKVLLIRNLPQVNVLASPLLPPPLRAKVMQQLGNAGGSWCCRPRKDPPSMPQHHGFRLLDPEAVSKYEQPSYVEEKGARAMQVIRKSDFLTGPL</sequence>
<evidence type="ECO:0000313" key="4">
    <source>
        <dbReference type="EMBL" id="KAL1496211.1"/>
    </source>
</evidence>
<evidence type="ECO:0000256" key="2">
    <source>
        <dbReference type="PROSITE-ProRule" id="PRU01015"/>
    </source>
</evidence>
<dbReference type="InterPro" id="IPR025799">
    <property type="entry name" value="Arg_MeTrfase"/>
</dbReference>
<proteinExistence type="predicted"/>
<protein>
    <recommendedName>
        <fullName evidence="6">Protein arginine N-methyltransferase</fullName>
    </recommendedName>
</protein>
<dbReference type="PANTHER" id="PTHR46936">
    <property type="entry name" value="ARABINOSYLTRANSFERASE XEG113"/>
    <property type="match status" value="1"/>
</dbReference>
<evidence type="ECO:0008006" key="6">
    <source>
        <dbReference type="Google" id="ProtNLM"/>
    </source>
</evidence>
<name>A0AB34IC10_PRYPA</name>
<evidence type="ECO:0000313" key="5">
    <source>
        <dbReference type="Proteomes" id="UP001515480"/>
    </source>
</evidence>
<evidence type="ECO:0000256" key="1">
    <source>
        <dbReference type="ARBA" id="ARBA00022691"/>
    </source>
</evidence>
<dbReference type="Gene3D" id="2.70.160.11">
    <property type="entry name" value="Hnrnp arginine n-methyltransferase1"/>
    <property type="match status" value="1"/>
</dbReference>
<dbReference type="Proteomes" id="UP001515480">
    <property type="component" value="Unassembled WGS sequence"/>
</dbReference>
<keyword evidence="5" id="KW-1185">Reference proteome</keyword>
<keyword evidence="2" id="KW-0489">Methyltransferase</keyword>
<dbReference type="Gene3D" id="3.40.50.150">
    <property type="entry name" value="Vaccinia Virus protein VP39"/>
    <property type="match status" value="2"/>
</dbReference>
<keyword evidence="1 2" id="KW-0949">S-adenosyl-L-methionine</keyword>
<dbReference type="InterPro" id="IPR053250">
    <property type="entry name" value="Glycosyltransferase_77"/>
</dbReference>
<feature type="region of interest" description="Disordered" evidence="3">
    <location>
        <begin position="19"/>
        <end position="46"/>
    </location>
</feature>
<dbReference type="EMBL" id="JBGBPQ010000029">
    <property type="protein sequence ID" value="KAL1496211.1"/>
    <property type="molecule type" value="Genomic_DNA"/>
</dbReference>
<dbReference type="GO" id="GO:0052636">
    <property type="term" value="F:arabinosyltransferase activity"/>
    <property type="evidence" value="ECO:0007669"/>
    <property type="project" value="TreeGrafter"/>
</dbReference>
<dbReference type="Pfam" id="PF06325">
    <property type="entry name" value="PrmA"/>
    <property type="match status" value="1"/>
</dbReference>
<dbReference type="PROSITE" id="PS51678">
    <property type="entry name" value="SAM_MT_PRMT"/>
    <property type="match status" value="1"/>
</dbReference>
<accession>A0AB34IC10</accession>
<dbReference type="SUPFAM" id="SSF53335">
    <property type="entry name" value="S-adenosyl-L-methionine-dependent methyltransferases"/>
    <property type="match status" value="2"/>
</dbReference>
<organism evidence="4 5">
    <name type="scientific">Prymnesium parvum</name>
    <name type="common">Toxic golden alga</name>
    <dbReference type="NCBI Taxonomy" id="97485"/>
    <lineage>
        <taxon>Eukaryota</taxon>
        <taxon>Haptista</taxon>
        <taxon>Haptophyta</taxon>
        <taxon>Prymnesiophyceae</taxon>
        <taxon>Prymnesiales</taxon>
        <taxon>Prymnesiaceae</taxon>
        <taxon>Prymnesium</taxon>
    </lineage>
</organism>
<dbReference type="GO" id="GO:0005794">
    <property type="term" value="C:Golgi apparatus"/>
    <property type="evidence" value="ECO:0007669"/>
    <property type="project" value="TreeGrafter"/>
</dbReference>
<dbReference type="GO" id="GO:0032259">
    <property type="term" value="P:methylation"/>
    <property type="evidence" value="ECO:0007669"/>
    <property type="project" value="UniProtKB-KW"/>
</dbReference>
<reference evidence="4 5" key="1">
    <citation type="journal article" date="2024" name="Science">
        <title>Giant polyketide synthase enzymes in the biosynthesis of giant marine polyether toxins.</title>
        <authorList>
            <person name="Fallon T.R."/>
            <person name="Shende V.V."/>
            <person name="Wierzbicki I.H."/>
            <person name="Pendleton A.L."/>
            <person name="Watervoot N.F."/>
            <person name="Auber R.P."/>
            <person name="Gonzalez D.J."/>
            <person name="Wisecaver J.H."/>
            <person name="Moore B.S."/>
        </authorList>
    </citation>
    <scope>NUCLEOTIDE SEQUENCE [LARGE SCALE GENOMIC DNA]</scope>
    <source>
        <strain evidence="4 5">12B1</strain>
    </source>
</reference>
<dbReference type="InterPro" id="IPR029063">
    <property type="entry name" value="SAM-dependent_MTases_sf"/>
</dbReference>
<dbReference type="PANTHER" id="PTHR46936:SF1">
    <property type="entry name" value="ARABINOSYLTRANSFERASE XEG113"/>
    <property type="match status" value="1"/>
</dbReference>
<comment type="caution">
    <text evidence="4">The sequence shown here is derived from an EMBL/GenBank/DDBJ whole genome shotgun (WGS) entry which is preliminary data.</text>
</comment>
<gene>
    <name evidence="4" type="ORF">AB1Y20_016174</name>
</gene>
<dbReference type="GO" id="GO:0016274">
    <property type="term" value="F:protein-arginine N-methyltransferase activity"/>
    <property type="evidence" value="ECO:0007669"/>
    <property type="project" value="InterPro"/>
</dbReference>